<protein>
    <submittedName>
        <fullName evidence="4">Signal transduction protein with CBS domains</fullName>
    </submittedName>
</protein>
<dbReference type="EMBL" id="AOHY01000021">
    <property type="protein sequence ID" value="ELY49242.1"/>
    <property type="molecule type" value="Genomic_DNA"/>
</dbReference>
<dbReference type="Proteomes" id="UP000011690">
    <property type="component" value="Unassembled WGS sequence"/>
</dbReference>
<dbReference type="InterPro" id="IPR000644">
    <property type="entry name" value="CBS_dom"/>
</dbReference>
<accession>L9WIN9</accession>
<reference evidence="4 5" key="1">
    <citation type="journal article" date="2014" name="PLoS Genet.">
        <title>Phylogenetically driven sequencing of extremely halophilic archaea reveals strategies for static and dynamic osmo-response.</title>
        <authorList>
            <person name="Becker E.A."/>
            <person name="Seitzer P.M."/>
            <person name="Tritt A."/>
            <person name="Larsen D."/>
            <person name="Krusor M."/>
            <person name="Yao A.I."/>
            <person name="Wu D."/>
            <person name="Madern D."/>
            <person name="Eisen J.A."/>
            <person name="Darling A.E."/>
            <person name="Facciotti M.T."/>
        </authorList>
    </citation>
    <scope>NUCLEOTIDE SEQUENCE [LARGE SCALE GENOMIC DNA]</scope>
    <source>
        <strain evidence="4 5">JCM 10635</strain>
    </source>
</reference>
<dbReference type="PATRIC" id="fig|1227500.6.peg.1710"/>
<dbReference type="PROSITE" id="PS51371">
    <property type="entry name" value="CBS"/>
    <property type="match status" value="2"/>
</dbReference>
<dbReference type="Gene3D" id="3.10.580.10">
    <property type="entry name" value="CBS-domain"/>
    <property type="match status" value="1"/>
</dbReference>
<dbReference type="PANTHER" id="PTHR43080:SF2">
    <property type="entry name" value="CBS DOMAIN-CONTAINING PROTEIN"/>
    <property type="match status" value="1"/>
</dbReference>
<dbReference type="SMART" id="SM00116">
    <property type="entry name" value="CBS"/>
    <property type="match status" value="2"/>
</dbReference>
<evidence type="ECO:0000259" key="3">
    <source>
        <dbReference type="PROSITE" id="PS51371"/>
    </source>
</evidence>
<keyword evidence="1 2" id="KW-0129">CBS domain</keyword>
<dbReference type="SUPFAM" id="SSF54631">
    <property type="entry name" value="CBS-domain pair"/>
    <property type="match status" value="1"/>
</dbReference>
<dbReference type="Pfam" id="PF00571">
    <property type="entry name" value="CBS"/>
    <property type="match status" value="2"/>
</dbReference>
<feature type="domain" description="CBS" evidence="3">
    <location>
        <begin position="67"/>
        <end position="117"/>
    </location>
</feature>
<dbReference type="InterPro" id="IPR046342">
    <property type="entry name" value="CBS_dom_sf"/>
</dbReference>
<dbReference type="STRING" id="1227500.C494_08522"/>
<dbReference type="eggNOG" id="arCOG00606">
    <property type="taxonomic scope" value="Archaea"/>
</dbReference>
<evidence type="ECO:0000256" key="1">
    <source>
        <dbReference type="ARBA" id="ARBA00023122"/>
    </source>
</evidence>
<keyword evidence="5" id="KW-1185">Reference proteome</keyword>
<gene>
    <name evidence="4" type="ORF">C494_08522</name>
</gene>
<dbReference type="PANTHER" id="PTHR43080">
    <property type="entry name" value="CBS DOMAIN-CONTAINING PROTEIN CBSX3, MITOCHONDRIAL"/>
    <property type="match status" value="1"/>
</dbReference>
<sequence length="117" mass="12273">MDDVMSTPLEMISKDATLEEAATLMTDREISALVVSTDPASIITSTDIVAAAADGHAPADLLVSDVMTKSVETVPPDLYLQQVAAMMTNFGIKHLPVTDGDDYIGMVSSTDVAAQLS</sequence>
<evidence type="ECO:0000313" key="5">
    <source>
        <dbReference type="Proteomes" id="UP000011690"/>
    </source>
</evidence>
<organism evidence="4 5">
    <name type="scientific">Natronorubrum bangense JCM 10635</name>
    <dbReference type="NCBI Taxonomy" id="1227500"/>
    <lineage>
        <taxon>Archaea</taxon>
        <taxon>Methanobacteriati</taxon>
        <taxon>Methanobacteriota</taxon>
        <taxon>Stenosarchaea group</taxon>
        <taxon>Halobacteria</taxon>
        <taxon>Halobacteriales</taxon>
        <taxon>Natrialbaceae</taxon>
        <taxon>Natronorubrum</taxon>
    </lineage>
</organism>
<evidence type="ECO:0000256" key="2">
    <source>
        <dbReference type="PROSITE-ProRule" id="PRU00703"/>
    </source>
</evidence>
<dbReference type="InterPro" id="IPR051257">
    <property type="entry name" value="Diverse_CBS-Domain"/>
</dbReference>
<proteinExistence type="predicted"/>
<dbReference type="AlphaFoldDB" id="L9WIN9"/>
<feature type="domain" description="CBS" evidence="3">
    <location>
        <begin position="5"/>
        <end position="61"/>
    </location>
</feature>
<name>L9WIN9_9EURY</name>
<comment type="caution">
    <text evidence="4">The sequence shown here is derived from an EMBL/GenBank/DDBJ whole genome shotgun (WGS) entry which is preliminary data.</text>
</comment>
<evidence type="ECO:0000313" key="4">
    <source>
        <dbReference type="EMBL" id="ELY49242.1"/>
    </source>
</evidence>